<keyword evidence="1" id="KW-1133">Transmembrane helix</keyword>
<feature type="transmembrane region" description="Helical" evidence="1">
    <location>
        <begin position="46"/>
        <end position="62"/>
    </location>
</feature>
<accession>A0A645IN15</accession>
<name>A0A645IN15_9ZZZZ</name>
<dbReference type="EMBL" id="VSSQ01119038">
    <property type="protein sequence ID" value="MPN52691.1"/>
    <property type="molecule type" value="Genomic_DNA"/>
</dbReference>
<evidence type="ECO:0000313" key="2">
    <source>
        <dbReference type="EMBL" id="MPN52691.1"/>
    </source>
</evidence>
<organism evidence="2">
    <name type="scientific">bioreactor metagenome</name>
    <dbReference type="NCBI Taxonomy" id="1076179"/>
    <lineage>
        <taxon>unclassified sequences</taxon>
        <taxon>metagenomes</taxon>
        <taxon>ecological metagenomes</taxon>
    </lineage>
</organism>
<reference evidence="2" key="1">
    <citation type="submission" date="2019-08" db="EMBL/GenBank/DDBJ databases">
        <authorList>
            <person name="Kucharzyk K."/>
            <person name="Murdoch R.W."/>
            <person name="Higgins S."/>
            <person name="Loffler F."/>
        </authorList>
    </citation>
    <scope>NUCLEOTIDE SEQUENCE</scope>
</reference>
<proteinExistence type="predicted"/>
<comment type="caution">
    <text evidence="2">The sequence shown here is derived from an EMBL/GenBank/DDBJ whole genome shotgun (WGS) entry which is preliminary data.</text>
</comment>
<evidence type="ECO:0008006" key="3">
    <source>
        <dbReference type="Google" id="ProtNLM"/>
    </source>
</evidence>
<feature type="transmembrane region" description="Helical" evidence="1">
    <location>
        <begin position="83"/>
        <end position="100"/>
    </location>
</feature>
<dbReference type="AlphaFoldDB" id="A0A645IN15"/>
<protein>
    <recommendedName>
        <fullName evidence="3">DUF3017 domain-containing protein</fullName>
    </recommendedName>
</protein>
<keyword evidence="1" id="KW-0472">Membrane</keyword>
<evidence type="ECO:0000256" key="1">
    <source>
        <dbReference type="SAM" id="Phobius"/>
    </source>
</evidence>
<feature type="transmembrane region" description="Helical" evidence="1">
    <location>
        <begin position="21"/>
        <end position="40"/>
    </location>
</feature>
<gene>
    <name evidence="2" type="ORF">SDC9_200353</name>
</gene>
<keyword evidence="1" id="KW-0812">Transmembrane</keyword>
<sequence length="104" mass="11726">MSKLIASLYKTPTKREMSKTARIAYILCGITAVAMLVSAYYSSHQLFHQVGTTGAIFGMLLIRGGSEVRKKGFKPYMQNGFSFDFAMLMIWLILLVIWIVDPQI</sequence>